<organism evidence="1">
    <name type="scientific">marine metagenome</name>
    <dbReference type="NCBI Taxonomy" id="408172"/>
    <lineage>
        <taxon>unclassified sequences</taxon>
        <taxon>metagenomes</taxon>
        <taxon>ecological metagenomes</taxon>
    </lineage>
</organism>
<feature type="non-terminal residue" evidence="1">
    <location>
        <position position="197"/>
    </location>
</feature>
<reference evidence="1" key="1">
    <citation type="submission" date="2018-05" db="EMBL/GenBank/DDBJ databases">
        <authorList>
            <person name="Lanie J.A."/>
            <person name="Ng W.-L."/>
            <person name="Kazmierczak K.M."/>
            <person name="Andrzejewski T.M."/>
            <person name="Davidsen T.M."/>
            <person name="Wayne K.J."/>
            <person name="Tettelin H."/>
            <person name="Glass J.I."/>
            <person name="Rusch D."/>
            <person name="Podicherti R."/>
            <person name="Tsui H.-C.T."/>
            <person name="Winkler M.E."/>
        </authorList>
    </citation>
    <scope>NUCLEOTIDE SEQUENCE</scope>
</reference>
<dbReference type="AlphaFoldDB" id="A0A382MAF9"/>
<evidence type="ECO:0000313" key="1">
    <source>
        <dbReference type="EMBL" id="SVC45816.1"/>
    </source>
</evidence>
<sequence>MLKQIRYHIIIACICLYSCHEDPEYLLDFDRGDAVPDDISITVNDAFSLNINVTFSDDVELDGVSVYRASSYVWNPNPEFDKVLSYNELDGTTIVILDTGAIYGQYNSYTVASTYKDVESFFSDTVSIYFQMDAPQCTLQLTDSGIQQTIHNNYDFISGIEIVRTSKKDTLIETQPYSVDQIMYLIDSLHYDLSVPV</sequence>
<name>A0A382MAF9_9ZZZZ</name>
<accession>A0A382MAF9</accession>
<dbReference type="EMBL" id="UINC01092329">
    <property type="protein sequence ID" value="SVC45816.1"/>
    <property type="molecule type" value="Genomic_DNA"/>
</dbReference>
<gene>
    <name evidence="1" type="ORF">METZ01_LOCUS298670</name>
</gene>
<proteinExistence type="predicted"/>
<protein>
    <submittedName>
        <fullName evidence="1">Uncharacterized protein</fullName>
    </submittedName>
</protein>